<evidence type="ECO:0000256" key="1">
    <source>
        <dbReference type="SAM" id="MobiDB-lite"/>
    </source>
</evidence>
<dbReference type="WormBase" id="F25H5.10">
    <property type="protein sequence ID" value="CE42811"/>
    <property type="gene ID" value="WBGene00077773"/>
</dbReference>
<gene>
    <name evidence="2" type="ORF">CELE_F25H5.10</name>
    <name evidence="2 4" type="ORF">F25H5.10</name>
</gene>
<dbReference type="EMBL" id="BX284601">
    <property type="protein sequence ID" value="CAQ76472.1"/>
    <property type="molecule type" value="Genomic_DNA"/>
</dbReference>
<dbReference type="Bgee" id="WBGene00077773">
    <property type="expression patterns" value="Expressed in embryo and 3 other cell types or tissues"/>
</dbReference>
<dbReference type="Proteomes" id="UP000001940">
    <property type="component" value="Chromosome I"/>
</dbReference>
<evidence type="ECO:0000313" key="2">
    <source>
        <dbReference type="EMBL" id="CAQ76472.1"/>
    </source>
</evidence>
<dbReference type="PaxDb" id="6239-F25H5.10"/>
<name>B3WFX2_CAEEL</name>
<dbReference type="SMR" id="B3WFX2"/>
<protein>
    <submittedName>
        <fullName evidence="2">Uncharacterized protein</fullName>
    </submittedName>
</protein>
<proteinExistence type="predicted"/>
<evidence type="ECO:0000313" key="3">
    <source>
        <dbReference type="Proteomes" id="UP000001940"/>
    </source>
</evidence>
<keyword evidence="3" id="KW-1185">Reference proteome</keyword>
<organism evidence="2 3">
    <name type="scientific">Caenorhabditis elegans</name>
    <dbReference type="NCBI Taxonomy" id="6239"/>
    <lineage>
        <taxon>Eukaryota</taxon>
        <taxon>Metazoa</taxon>
        <taxon>Ecdysozoa</taxon>
        <taxon>Nematoda</taxon>
        <taxon>Chromadorea</taxon>
        <taxon>Rhabditida</taxon>
        <taxon>Rhabditina</taxon>
        <taxon>Rhabditomorpha</taxon>
        <taxon>Rhabditoidea</taxon>
        <taxon>Rhabditidae</taxon>
        <taxon>Peloderinae</taxon>
        <taxon>Caenorhabditis</taxon>
    </lineage>
</organism>
<dbReference type="FunCoup" id="B3WFX2">
    <property type="interactions" value="171"/>
</dbReference>
<evidence type="ECO:0000313" key="4">
    <source>
        <dbReference type="WormBase" id="F25H5.10"/>
    </source>
</evidence>
<dbReference type="GeneID" id="7040136"/>
<reference evidence="2 3" key="1">
    <citation type="journal article" date="1998" name="Science">
        <title>Genome sequence of the nematode C. elegans: a platform for investigating biology.</title>
        <authorList>
            <consortium name="The C. elegans sequencing consortium"/>
            <person name="Sulson J.E."/>
            <person name="Waterston R."/>
        </authorList>
    </citation>
    <scope>NUCLEOTIDE SEQUENCE [LARGE SCALE GENOMIC DNA]</scope>
    <source>
        <strain evidence="2 3">Bristol N2</strain>
    </source>
</reference>
<dbReference type="KEGG" id="cel:CELE_F25H5.10"/>
<dbReference type="InParanoid" id="B3WFX2"/>
<dbReference type="RefSeq" id="NP_001129767.1">
    <property type="nucleotide sequence ID" value="NM_001136295.1"/>
</dbReference>
<dbReference type="AlphaFoldDB" id="B3WFX2"/>
<feature type="region of interest" description="Disordered" evidence="1">
    <location>
        <begin position="1"/>
        <end position="21"/>
    </location>
</feature>
<dbReference type="AGR" id="WB:WBGene00077773"/>
<dbReference type="HOGENOM" id="CLU_2924793_0_0_1"/>
<dbReference type="CTD" id="7040136"/>
<accession>B3WFX2</accession>
<sequence length="61" mass="7171">MQPSTSNHNDPYATQFEDGNFTNWGEAEISDRKKFFDSVLADRAQKNHEEEQKKKLAKKRK</sequence>